<keyword evidence="2" id="KW-1133">Transmembrane helix</keyword>
<organism evidence="3 4">
    <name type="scientific">Prymnesium parvum</name>
    <name type="common">Toxic golden alga</name>
    <dbReference type="NCBI Taxonomy" id="97485"/>
    <lineage>
        <taxon>Eukaryota</taxon>
        <taxon>Haptista</taxon>
        <taxon>Haptophyta</taxon>
        <taxon>Prymnesiophyceae</taxon>
        <taxon>Prymnesiales</taxon>
        <taxon>Prymnesiaceae</taxon>
        <taxon>Prymnesium</taxon>
    </lineage>
</organism>
<keyword evidence="2" id="KW-0812">Transmembrane</keyword>
<protein>
    <recommendedName>
        <fullName evidence="5">Protein-tyrosine sulfotransferase</fullName>
    </recommendedName>
</protein>
<evidence type="ECO:0000313" key="4">
    <source>
        <dbReference type="Proteomes" id="UP001515480"/>
    </source>
</evidence>
<accession>A0AB34JCN2</accession>
<feature type="compositionally biased region" description="Polar residues" evidence="1">
    <location>
        <begin position="51"/>
        <end position="64"/>
    </location>
</feature>
<proteinExistence type="predicted"/>
<feature type="transmembrane region" description="Helical" evidence="2">
    <location>
        <begin position="5"/>
        <end position="26"/>
    </location>
</feature>
<dbReference type="EMBL" id="JBGBPQ010000010">
    <property type="protein sequence ID" value="KAL1518942.1"/>
    <property type="molecule type" value="Genomic_DNA"/>
</dbReference>
<feature type="compositionally biased region" description="Low complexity" evidence="1">
    <location>
        <begin position="177"/>
        <end position="196"/>
    </location>
</feature>
<dbReference type="AlphaFoldDB" id="A0AB34JCN2"/>
<feature type="region of interest" description="Disordered" evidence="1">
    <location>
        <begin position="44"/>
        <end position="197"/>
    </location>
</feature>
<comment type="caution">
    <text evidence="3">The sequence shown here is derived from an EMBL/GenBank/DDBJ whole genome shotgun (WGS) entry which is preliminary data.</text>
</comment>
<keyword evidence="2" id="KW-0472">Membrane</keyword>
<evidence type="ECO:0000256" key="2">
    <source>
        <dbReference type="SAM" id="Phobius"/>
    </source>
</evidence>
<evidence type="ECO:0000256" key="1">
    <source>
        <dbReference type="SAM" id="MobiDB-lite"/>
    </source>
</evidence>
<gene>
    <name evidence="3" type="ORF">AB1Y20_003213</name>
</gene>
<sequence>MRRRWVLYAVVLISVAGLLHVPRLWLESGREVVLEHDSSRLSELRRAASAPTTAQIAPTPSQSGGDAAEAHALASGEHSSPPLPAAVSGEHSSPPLPAAVSDEHSSPPLPAAISGEHSSPPLPAAISGEHSSPPLPAAISGEHSSPPLPAAISGEHSSPPLPAAISGEHSSPPLPTVAASASVHPSSPAAGAANASRRTDPSVVLLEMPGAAEQEWLVTQLLLPLQSRRAAAPRAAPLCWQGRAGWRDAACTANGTALSSARLLVVRHLGMIPRPRGGERALLLLLLKEPVSRRSPRHAAHASPRSRATLRSIASRRLVAEFNARRPDEWPLHPPLPANFSSPLDQFKRVYGELLAGRNTAACLLAGNNVKTCVTARSAAGSNLSEDKAKAWLAKAKERVATSHLLLAEAFEEHKRSLCHQLALAGRADATRAFCRALPRQLAAEPGYGAHNVLSAAEVRSDAPLLREITRLEAADVALHQWAVLTASLPSAANRTDGGGAAALEAQACTRRRTSARAGGGNGSHAAARRGAWQLCDAAPPPPARRVWADDFLSRAAAVQKTRPPRRRHAVVFTHIPKCGGSSFRNHLLFEFTRTRRAASGFACVFYRDLWFREAPSGSSLIEQDRALIPCRGMRPLCIRPMFGVSALQGPACLAPDDRLKPNLIVVTGHISFHPQLISRMRVPYSAVVLLRHPLSRLVSLFNMYPDGTWGKPANSTDPANSFAFVYRRRLRGRNALTCFISGHAWCDSVGSLEPGTLTSAALRAAKFNLVHRYAVFGLQERTLESQALIAWTLGWLDFYRSAYNTSGDAALSRRPTRIAPGSANRRLTLSQLCALPGFLLEMQQAEHFDLALYRFAVHVYHQRLATIPPGVLPSHLKDPLPADTVTDSCTSAANYSMHSRQQGSAHVVFPGVEAEDVAISPDDS</sequence>
<keyword evidence="4" id="KW-1185">Reference proteome</keyword>
<evidence type="ECO:0008006" key="5">
    <source>
        <dbReference type="Google" id="ProtNLM"/>
    </source>
</evidence>
<dbReference type="SUPFAM" id="SSF52540">
    <property type="entry name" value="P-loop containing nucleoside triphosphate hydrolases"/>
    <property type="match status" value="1"/>
</dbReference>
<dbReference type="InterPro" id="IPR027417">
    <property type="entry name" value="P-loop_NTPase"/>
</dbReference>
<evidence type="ECO:0000313" key="3">
    <source>
        <dbReference type="EMBL" id="KAL1518942.1"/>
    </source>
</evidence>
<reference evidence="3 4" key="1">
    <citation type="journal article" date="2024" name="Science">
        <title>Giant polyketide synthase enzymes in the biosynthesis of giant marine polyether toxins.</title>
        <authorList>
            <person name="Fallon T.R."/>
            <person name="Shende V.V."/>
            <person name="Wierzbicki I.H."/>
            <person name="Pendleton A.L."/>
            <person name="Watervoot N.F."/>
            <person name="Auber R.P."/>
            <person name="Gonzalez D.J."/>
            <person name="Wisecaver J.H."/>
            <person name="Moore B.S."/>
        </authorList>
    </citation>
    <scope>NUCLEOTIDE SEQUENCE [LARGE SCALE GENOMIC DNA]</scope>
    <source>
        <strain evidence="3 4">12B1</strain>
    </source>
</reference>
<name>A0AB34JCN2_PRYPA</name>
<dbReference type="Proteomes" id="UP001515480">
    <property type="component" value="Unassembled WGS sequence"/>
</dbReference>
<dbReference type="Gene3D" id="3.40.50.300">
    <property type="entry name" value="P-loop containing nucleotide triphosphate hydrolases"/>
    <property type="match status" value="1"/>
</dbReference>